<sequence>MDNVKIFASLIARIVFLILIVASPFVVALGTVHILGGLATASLASMLQWGIIALLVGISLDGLVRTVARAAYFLSGLEIFHTQAIENIIAIVLLVFLYFFVAESIWFALLAALINAVVAAAIAKIIPGGSETNSRAGVLASRMKL</sequence>
<keyword evidence="1" id="KW-0472">Membrane</keyword>
<evidence type="ECO:0000313" key="3">
    <source>
        <dbReference type="Proteomes" id="UP001224412"/>
    </source>
</evidence>
<dbReference type="EMBL" id="JASNVH010000001">
    <property type="protein sequence ID" value="MDK4306088.1"/>
    <property type="molecule type" value="Genomic_DNA"/>
</dbReference>
<keyword evidence="1" id="KW-1133">Transmembrane helix</keyword>
<name>A0AAP4F5M3_9CORY</name>
<accession>A0AAP4F5M3</accession>
<feature type="transmembrane region" description="Helical" evidence="1">
    <location>
        <begin position="12"/>
        <end position="35"/>
    </location>
</feature>
<protein>
    <submittedName>
        <fullName evidence="2">Uncharacterized protein</fullName>
    </submittedName>
</protein>
<gene>
    <name evidence="2" type="ORF">QPX42_00735</name>
</gene>
<evidence type="ECO:0000313" key="2">
    <source>
        <dbReference type="EMBL" id="MDK4306088.1"/>
    </source>
</evidence>
<keyword evidence="1" id="KW-0812">Transmembrane</keyword>
<feature type="transmembrane region" description="Helical" evidence="1">
    <location>
        <begin position="80"/>
        <end position="99"/>
    </location>
</feature>
<dbReference type="RefSeq" id="WP_284575020.1">
    <property type="nucleotide sequence ID" value="NZ_JASNUC010000001.1"/>
</dbReference>
<dbReference type="Proteomes" id="UP001224412">
    <property type="component" value="Unassembled WGS sequence"/>
</dbReference>
<comment type="caution">
    <text evidence="2">The sequence shown here is derived from an EMBL/GenBank/DDBJ whole genome shotgun (WGS) entry which is preliminary data.</text>
</comment>
<reference evidence="2" key="1">
    <citation type="submission" date="2023-05" db="EMBL/GenBank/DDBJ databases">
        <title>Metabolic capabilities are highly conserved among human nasal-associated Corynebacterium species in pangenomic analyses.</title>
        <authorList>
            <person name="Tran T.H."/>
            <person name="Roberts A.Q."/>
            <person name="Escapa I.F."/>
            <person name="Gao W."/>
            <person name="Conlan S."/>
            <person name="Kong H."/>
            <person name="Segre J.A."/>
            <person name="Kelly M.S."/>
            <person name="Lemon K.P."/>
        </authorList>
    </citation>
    <scope>NUCLEOTIDE SEQUENCE</scope>
    <source>
        <strain evidence="2">KPL2773</strain>
    </source>
</reference>
<organism evidence="2 3">
    <name type="scientific">Corynebacterium pseudodiphtheriticum</name>
    <dbReference type="NCBI Taxonomy" id="37637"/>
    <lineage>
        <taxon>Bacteria</taxon>
        <taxon>Bacillati</taxon>
        <taxon>Actinomycetota</taxon>
        <taxon>Actinomycetes</taxon>
        <taxon>Mycobacteriales</taxon>
        <taxon>Corynebacteriaceae</taxon>
        <taxon>Corynebacterium</taxon>
    </lineage>
</organism>
<evidence type="ECO:0000256" key="1">
    <source>
        <dbReference type="SAM" id="Phobius"/>
    </source>
</evidence>
<proteinExistence type="predicted"/>
<dbReference type="AlphaFoldDB" id="A0AAP4F5M3"/>
<feature type="transmembrane region" description="Helical" evidence="1">
    <location>
        <begin position="105"/>
        <end position="126"/>
    </location>
</feature>
<feature type="transmembrane region" description="Helical" evidence="1">
    <location>
        <begin position="47"/>
        <end position="68"/>
    </location>
</feature>